<accession>A0AA41VUX1</accession>
<evidence type="ECO:0000313" key="1">
    <source>
        <dbReference type="EMBL" id="MCL7047961.1"/>
    </source>
</evidence>
<reference evidence="1" key="1">
    <citation type="submission" date="2022-03" db="EMBL/GenBank/DDBJ databases">
        <title>A functionally conserved STORR gene fusion in Papaver species that diverged 16.8 million years ago.</title>
        <authorList>
            <person name="Catania T."/>
        </authorList>
    </citation>
    <scope>NUCLEOTIDE SEQUENCE</scope>
    <source>
        <strain evidence="1">S-191538</strain>
    </source>
</reference>
<evidence type="ECO:0000313" key="2">
    <source>
        <dbReference type="Proteomes" id="UP001177140"/>
    </source>
</evidence>
<dbReference type="PANTHER" id="PTHR39741">
    <property type="entry name" value="F-BOX DOMAIN CONTAINING PROTEIN, EXPRESSED"/>
    <property type="match status" value="1"/>
</dbReference>
<comment type="caution">
    <text evidence="1">The sequence shown here is derived from an EMBL/GenBank/DDBJ whole genome shotgun (WGS) entry which is preliminary data.</text>
</comment>
<keyword evidence="2" id="KW-1185">Reference proteome</keyword>
<dbReference type="EMBL" id="JAJJMA010299143">
    <property type="protein sequence ID" value="MCL7047961.1"/>
    <property type="molecule type" value="Genomic_DNA"/>
</dbReference>
<dbReference type="InterPro" id="IPR055336">
    <property type="entry name" value="At4g00755-like"/>
</dbReference>
<sequence length="196" mass="22415">MLRDTSYTNICSQKSLFNIIVPLENKSAGSMEVEKLKNNHRVHEFLAQGLTASPGNCIYETISASITDNYPEESILNTLEPRDRITFFQYSFPIYSSKVVRFRVGHFTDQDMETDLVDEFEAGRRHIEDHVVWTYTSEDFPMVHQNLPKPVLAVGGVLQIELVGRDFVADFVDLFGKCVLKYNPKPEVISDLLQVH</sequence>
<dbReference type="AlphaFoldDB" id="A0AA41VUX1"/>
<proteinExistence type="predicted"/>
<protein>
    <submittedName>
        <fullName evidence="1">Uncharacterized protein</fullName>
    </submittedName>
</protein>
<dbReference type="PANTHER" id="PTHR39741:SF2">
    <property type="entry name" value="F-BOX DOMAIN-CONTAINING PROTEIN"/>
    <property type="match status" value="1"/>
</dbReference>
<name>A0AA41VUX1_PAPNU</name>
<gene>
    <name evidence="1" type="ORF">MKW94_016269</name>
</gene>
<dbReference type="Proteomes" id="UP001177140">
    <property type="component" value="Unassembled WGS sequence"/>
</dbReference>
<organism evidence="1 2">
    <name type="scientific">Papaver nudicaule</name>
    <name type="common">Iceland poppy</name>
    <dbReference type="NCBI Taxonomy" id="74823"/>
    <lineage>
        <taxon>Eukaryota</taxon>
        <taxon>Viridiplantae</taxon>
        <taxon>Streptophyta</taxon>
        <taxon>Embryophyta</taxon>
        <taxon>Tracheophyta</taxon>
        <taxon>Spermatophyta</taxon>
        <taxon>Magnoliopsida</taxon>
        <taxon>Ranunculales</taxon>
        <taxon>Papaveraceae</taxon>
        <taxon>Papaveroideae</taxon>
        <taxon>Papaver</taxon>
    </lineage>
</organism>